<dbReference type="InterPro" id="IPR027475">
    <property type="entry name" value="Asparaginase/glutaminase_AS2"/>
</dbReference>
<dbReference type="InterPro" id="IPR040919">
    <property type="entry name" value="Asparaginase_C"/>
</dbReference>
<reference evidence="6 7" key="1">
    <citation type="submission" date="2022-05" db="EMBL/GenBank/DDBJ databases">
        <title>Microbulbifer sp. nov., isolated from sponge.</title>
        <authorList>
            <person name="Gao L."/>
        </authorList>
    </citation>
    <scope>NUCLEOTIDE SEQUENCE [LARGE SCALE GENOMIC DNA]</scope>
    <source>
        <strain evidence="6 7">MI-G</strain>
    </source>
</reference>
<dbReference type="Gene3D" id="3.40.50.1170">
    <property type="entry name" value="L-asparaginase, N-terminal domain"/>
    <property type="match status" value="1"/>
</dbReference>
<sequence>MKKTLILYTGGTLGMRRSASGYVPDAHLESALQRLLEDTVDQLPQVDFQTLEPLLDSADMQPQDWYRIAAEIRDNYNHYTGFVVLHGTDTMAYTASALSFALQGLDKPVLVTGSQIPLREMRSDAYNNLIAALLLSKSEDIKEVCLYFSGKLLRGNRAVKVSSGSLDAFASPNYPSLGEVGIQVSVDPNVLLDPVNSPQFQTPESADGKVVLVKLFPGISPLFLSKLVEYRPRGLVIETYGTGNAPTNNTAFTAQLKTAAEAGIICVAVSQCLENQVDLGKYATGSALLRSGVVSGLDMTSIACFAKLNHLLAMRYPADEIKVLMGTSLCGECTPLYR</sequence>
<name>A0ABY9EFR5_9GAMM</name>
<dbReference type="EC" id="3.5.1.1" evidence="1"/>
<organism evidence="6 7">
    <name type="scientific">Microbulbifer spongiae</name>
    <dbReference type="NCBI Taxonomy" id="2944933"/>
    <lineage>
        <taxon>Bacteria</taxon>
        <taxon>Pseudomonadati</taxon>
        <taxon>Pseudomonadota</taxon>
        <taxon>Gammaproteobacteria</taxon>
        <taxon>Cellvibrionales</taxon>
        <taxon>Microbulbiferaceae</taxon>
        <taxon>Microbulbifer</taxon>
    </lineage>
</organism>
<dbReference type="RefSeq" id="WP_301417576.1">
    <property type="nucleotide sequence ID" value="NZ_CP098023.1"/>
</dbReference>
<dbReference type="PROSITE" id="PS00917">
    <property type="entry name" value="ASN_GLN_ASE_2"/>
    <property type="match status" value="1"/>
</dbReference>
<dbReference type="GO" id="GO:0004067">
    <property type="term" value="F:asparaginase activity"/>
    <property type="evidence" value="ECO:0007669"/>
    <property type="project" value="UniProtKB-EC"/>
</dbReference>
<dbReference type="Pfam" id="PF17763">
    <property type="entry name" value="Asparaginase_C"/>
    <property type="match status" value="1"/>
</dbReference>
<dbReference type="PIRSF" id="PIRSF500176">
    <property type="entry name" value="L_ASNase"/>
    <property type="match status" value="1"/>
</dbReference>
<gene>
    <name evidence="6" type="ORF">M8T91_05420</name>
</gene>
<dbReference type="PANTHER" id="PTHR11707:SF28">
    <property type="entry name" value="60 KDA LYSOPHOSPHOLIPASE"/>
    <property type="match status" value="1"/>
</dbReference>
<dbReference type="EMBL" id="CP098023">
    <property type="protein sequence ID" value="WKD50866.1"/>
    <property type="molecule type" value="Genomic_DNA"/>
</dbReference>
<evidence type="ECO:0000259" key="4">
    <source>
        <dbReference type="Pfam" id="PF00710"/>
    </source>
</evidence>
<keyword evidence="7" id="KW-1185">Reference proteome</keyword>
<dbReference type="SMART" id="SM00870">
    <property type="entry name" value="Asparaginase"/>
    <property type="match status" value="1"/>
</dbReference>
<dbReference type="InterPro" id="IPR006034">
    <property type="entry name" value="Asparaginase/glutaminase-like"/>
</dbReference>
<dbReference type="CDD" id="cd08963">
    <property type="entry name" value="L-asparaginase_I"/>
    <property type="match status" value="1"/>
</dbReference>
<evidence type="ECO:0000256" key="2">
    <source>
        <dbReference type="ARBA" id="ARBA00022801"/>
    </source>
</evidence>
<dbReference type="PIRSF" id="PIRSF001220">
    <property type="entry name" value="L-ASNase_gatD"/>
    <property type="match status" value="1"/>
</dbReference>
<feature type="domain" description="L-asparaginase N-terminal" evidence="4">
    <location>
        <begin position="5"/>
        <end position="187"/>
    </location>
</feature>
<evidence type="ECO:0000256" key="1">
    <source>
        <dbReference type="ARBA" id="ARBA00012920"/>
    </source>
</evidence>
<evidence type="ECO:0000259" key="5">
    <source>
        <dbReference type="Pfam" id="PF17763"/>
    </source>
</evidence>
<evidence type="ECO:0000313" key="7">
    <source>
        <dbReference type="Proteomes" id="UP001321520"/>
    </source>
</evidence>
<feature type="domain" description="Asparaginase/glutaminase C-terminal" evidence="5">
    <location>
        <begin position="209"/>
        <end position="325"/>
    </location>
</feature>
<proteinExistence type="predicted"/>
<dbReference type="PRINTS" id="PR00139">
    <property type="entry name" value="ASNGLNASE"/>
</dbReference>
<dbReference type="InterPro" id="IPR027474">
    <property type="entry name" value="L-asparaginase_N"/>
</dbReference>
<dbReference type="PROSITE" id="PS51732">
    <property type="entry name" value="ASN_GLN_ASE_3"/>
    <property type="match status" value="1"/>
</dbReference>
<dbReference type="NCBIfam" id="TIGR00519">
    <property type="entry name" value="asnASE_I"/>
    <property type="match status" value="1"/>
</dbReference>
<feature type="active site" evidence="3">
    <location>
        <position position="88"/>
    </location>
</feature>
<dbReference type="InterPro" id="IPR027473">
    <property type="entry name" value="L-asparaginase_C"/>
</dbReference>
<dbReference type="InterPro" id="IPR036152">
    <property type="entry name" value="Asp/glu_Ase-like_sf"/>
</dbReference>
<evidence type="ECO:0000313" key="6">
    <source>
        <dbReference type="EMBL" id="WKD50866.1"/>
    </source>
</evidence>
<dbReference type="SUPFAM" id="SSF53774">
    <property type="entry name" value="Glutaminase/Asparaginase"/>
    <property type="match status" value="1"/>
</dbReference>
<dbReference type="PANTHER" id="PTHR11707">
    <property type="entry name" value="L-ASPARAGINASE"/>
    <property type="match status" value="1"/>
</dbReference>
<dbReference type="Pfam" id="PF00710">
    <property type="entry name" value="Asparaginase"/>
    <property type="match status" value="1"/>
</dbReference>
<protein>
    <recommendedName>
        <fullName evidence="1">asparaginase</fullName>
        <ecNumber evidence="1">3.5.1.1</ecNumber>
    </recommendedName>
</protein>
<dbReference type="Proteomes" id="UP001321520">
    <property type="component" value="Chromosome"/>
</dbReference>
<dbReference type="InterPro" id="IPR041725">
    <property type="entry name" value="L-asparaginase_I"/>
</dbReference>
<dbReference type="InterPro" id="IPR006033">
    <property type="entry name" value="AsnA_fam"/>
</dbReference>
<keyword evidence="2 6" id="KW-0378">Hydrolase</keyword>
<dbReference type="SFLD" id="SFLDS00057">
    <property type="entry name" value="Glutaminase/Asparaginase"/>
    <property type="match status" value="1"/>
</dbReference>
<accession>A0ABY9EFR5</accession>
<evidence type="ECO:0000256" key="3">
    <source>
        <dbReference type="PROSITE-ProRule" id="PRU10100"/>
    </source>
</evidence>
<dbReference type="Gene3D" id="3.40.50.40">
    <property type="match status" value="1"/>
</dbReference>
<dbReference type="InterPro" id="IPR037152">
    <property type="entry name" value="L-asparaginase_N_sf"/>
</dbReference>